<feature type="binding site" description="M2 metal binding site" evidence="13">
    <location>
        <position position="144"/>
    </location>
    <ligand>
        <name>Fe(2+)</name>
        <dbReference type="ChEBI" id="CHEBI:29033"/>
    </ligand>
</feature>
<keyword evidence="7 13" id="KW-0862">Zinc</keyword>
<keyword evidence="6" id="KW-0479">Metal-binding</keyword>
<dbReference type="OrthoDB" id="9787346at2"/>
<evidence type="ECO:0000256" key="12">
    <source>
        <dbReference type="ARBA" id="ARBA00023136"/>
    </source>
</evidence>
<dbReference type="GO" id="GO:0005886">
    <property type="term" value="C:plasma membrane"/>
    <property type="evidence" value="ECO:0007669"/>
    <property type="project" value="UniProtKB-SubCell"/>
</dbReference>
<dbReference type="HAMAP" id="MF_00548">
    <property type="entry name" value="ZupT"/>
    <property type="match status" value="1"/>
</dbReference>
<accession>A0A1G5RZ64</accession>
<organism evidence="14 15">
    <name type="scientific">Acidaminobacter hydrogenoformans DSM 2784</name>
    <dbReference type="NCBI Taxonomy" id="1120920"/>
    <lineage>
        <taxon>Bacteria</taxon>
        <taxon>Bacillati</taxon>
        <taxon>Bacillota</taxon>
        <taxon>Clostridia</taxon>
        <taxon>Peptostreptococcales</taxon>
        <taxon>Acidaminobacteraceae</taxon>
        <taxon>Acidaminobacter</taxon>
    </lineage>
</organism>
<keyword evidence="11 13" id="KW-0406">Ion transport</keyword>
<evidence type="ECO:0000256" key="8">
    <source>
        <dbReference type="ARBA" id="ARBA00022906"/>
    </source>
</evidence>
<sequence>MDIGAVLFAFGLTLFAGLATGIGSALAFFTDKTNTKFLSVALGFSAGVMIYVSMVEIFVKAKDALTAAHGLKLGSWITVAGFFGGMFFIAAIDRLLPESENPHEAHTVEEMTHEGTDHVSSHHEHNEKLMRTGVFTALAIAIHNFPEGLATFTAALTDPSLGVAIAVAIAIHNIPEGIAVSVPIYFATGSRLKAFKLSFLSGLSEPVGALVGYLLLYRFMNDTVFGILFASVAGIMVFISVDELLPSAREYGEAHLSIYGMVAGMMVMAVSLLLFL</sequence>
<keyword evidence="5 13" id="KW-0812">Transmembrane</keyword>
<dbReference type="STRING" id="1120920.SAMN03080599_01752"/>
<evidence type="ECO:0000256" key="11">
    <source>
        <dbReference type="ARBA" id="ARBA00023065"/>
    </source>
</evidence>
<keyword evidence="10" id="KW-0408">Iron</keyword>
<keyword evidence="4 13" id="KW-1003">Cell membrane</keyword>
<evidence type="ECO:0000256" key="1">
    <source>
        <dbReference type="ARBA" id="ARBA00004651"/>
    </source>
</evidence>
<keyword evidence="8 13" id="KW-0864">Zinc transport</keyword>
<feature type="transmembrane region" description="Helical" evidence="13">
    <location>
        <begin position="223"/>
        <end position="244"/>
    </location>
</feature>
<proteinExistence type="inferred from homology"/>
<evidence type="ECO:0000256" key="3">
    <source>
        <dbReference type="ARBA" id="ARBA00022448"/>
    </source>
</evidence>
<dbReference type="PANTHER" id="PTHR11040:SF205">
    <property type="entry name" value="ZINC TRANSPORTER ZUPT"/>
    <property type="match status" value="1"/>
</dbReference>
<evidence type="ECO:0000256" key="10">
    <source>
        <dbReference type="ARBA" id="ARBA00023004"/>
    </source>
</evidence>
<dbReference type="GO" id="GO:0046872">
    <property type="term" value="F:metal ion binding"/>
    <property type="evidence" value="ECO:0007669"/>
    <property type="project" value="UniProtKB-KW"/>
</dbReference>
<feature type="binding site" description="M1 metal binding site" evidence="13">
    <location>
        <position position="147"/>
    </location>
    <ligand>
        <name>Zn(2+)</name>
        <dbReference type="ChEBI" id="CHEBI:29105"/>
    </ligand>
</feature>
<comment type="caution">
    <text evidence="13">Lacks conserved residue(s) required for the propagation of feature annotation.</text>
</comment>
<evidence type="ECO:0000256" key="5">
    <source>
        <dbReference type="ARBA" id="ARBA00022692"/>
    </source>
</evidence>
<dbReference type="Pfam" id="PF02535">
    <property type="entry name" value="Zip"/>
    <property type="match status" value="1"/>
</dbReference>
<dbReference type="InterPro" id="IPR003689">
    <property type="entry name" value="ZIP"/>
</dbReference>
<feature type="binding site" description="M2 metal binding site" evidence="13">
    <location>
        <position position="173"/>
    </location>
    <ligand>
        <name>Fe(2+)</name>
        <dbReference type="ChEBI" id="CHEBI:29033"/>
    </ligand>
</feature>
<comment type="subcellular location">
    <subcellularLocation>
        <location evidence="1 13">Cell membrane</location>
        <topology evidence="1 13">Multi-pass membrane protein</topology>
    </subcellularLocation>
</comment>
<name>A0A1G5RZ64_9FIRM</name>
<dbReference type="GO" id="GO:0005385">
    <property type="term" value="F:zinc ion transmembrane transporter activity"/>
    <property type="evidence" value="ECO:0007669"/>
    <property type="project" value="UniProtKB-UniRule"/>
</dbReference>
<evidence type="ECO:0000313" key="14">
    <source>
        <dbReference type="EMBL" id="SCZ79435.1"/>
    </source>
</evidence>
<dbReference type="PANTHER" id="PTHR11040">
    <property type="entry name" value="ZINC/IRON TRANSPORTER"/>
    <property type="match status" value="1"/>
</dbReference>
<comment type="function">
    <text evidence="13">Mediates zinc uptake. May also transport other divalent cations.</text>
</comment>
<feature type="binding site" description="M1 metal binding site" evidence="13">
    <location>
        <position position="176"/>
    </location>
    <ligand>
        <name>Zn(2+)</name>
        <dbReference type="ChEBI" id="CHEBI:29105"/>
    </ligand>
</feature>
<evidence type="ECO:0000256" key="9">
    <source>
        <dbReference type="ARBA" id="ARBA00022989"/>
    </source>
</evidence>
<feature type="binding site" description="M1 metal binding site" evidence="13">
    <location>
        <position position="172"/>
    </location>
    <ligand>
        <name>Zn(2+)</name>
        <dbReference type="ChEBI" id="CHEBI:29105"/>
    </ligand>
</feature>
<evidence type="ECO:0000256" key="2">
    <source>
        <dbReference type="ARBA" id="ARBA00009703"/>
    </source>
</evidence>
<evidence type="ECO:0000256" key="6">
    <source>
        <dbReference type="ARBA" id="ARBA00022723"/>
    </source>
</evidence>
<dbReference type="EMBL" id="FMWL01000007">
    <property type="protein sequence ID" value="SCZ79435.1"/>
    <property type="molecule type" value="Genomic_DNA"/>
</dbReference>
<feature type="binding site" description="M2 metal binding site" evidence="13">
    <location>
        <position position="205"/>
    </location>
    <ligand>
        <name>Fe(2+)</name>
        <dbReference type="ChEBI" id="CHEBI:29033"/>
    </ligand>
</feature>
<feature type="transmembrane region" description="Helical" evidence="13">
    <location>
        <begin position="256"/>
        <end position="275"/>
    </location>
</feature>
<dbReference type="RefSeq" id="WP_092590589.1">
    <property type="nucleotide sequence ID" value="NZ_FMWL01000007.1"/>
</dbReference>
<keyword evidence="15" id="KW-1185">Reference proteome</keyword>
<dbReference type="InterPro" id="IPR023498">
    <property type="entry name" value="Zn_transptr_ZupT"/>
</dbReference>
<comment type="similarity">
    <text evidence="2 13">Belongs to the ZIP transporter (TC 2.A.5) family. ZupT subfamily.</text>
</comment>
<evidence type="ECO:0000256" key="7">
    <source>
        <dbReference type="ARBA" id="ARBA00022833"/>
    </source>
</evidence>
<evidence type="ECO:0000256" key="13">
    <source>
        <dbReference type="HAMAP-Rule" id="MF_00548"/>
    </source>
</evidence>
<feature type="transmembrane region" description="Helical" evidence="13">
    <location>
        <begin position="37"/>
        <end position="59"/>
    </location>
</feature>
<feature type="binding site" description="M2 metal binding site" evidence="13">
    <location>
        <position position="147"/>
    </location>
    <ligand>
        <name>Fe(2+)</name>
        <dbReference type="ChEBI" id="CHEBI:29033"/>
    </ligand>
</feature>
<dbReference type="Proteomes" id="UP000199208">
    <property type="component" value="Unassembled WGS sequence"/>
</dbReference>
<protein>
    <recommendedName>
        <fullName evidence="13">Zinc transporter ZupT</fullName>
    </recommendedName>
</protein>
<evidence type="ECO:0000256" key="4">
    <source>
        <dbReference type="ARBA" id="ARBA00022475"/>
    </source>
</evidence>
<comment type="catalytic activity">
    <reaction evidence="13">
        <text>Zn(2+)(in) = Zn(2+)(out)</text>
        <dbReference type="Rhea" id="RHEA:29351"/>
        <dbReference type="ChEBI" id="CHEBI:29105"/>
    </reaction>
</comment>
<reference evidence="14 15" key="1">
    <citation type="submission" date="2016-10" db="EMBL/GenBank/DDBJ databases">
        <authorList>
            <person name="de Groot N.N."/>
        </authorList>
    </citation>
    <scope>NUCLEOTIDE SEQUENCE [LARGE SCALE GENOMIC DNA]</scope>
    <source>
        <strain evidence="14 15">DSM 2784</strain>
    </source>
</reference>
<feature type="transmembrane region" description="Helical" evidence="13">
    <location>
        <begin position="161"/>
        <end position="185"/>
    </location>
</feature>
<evidence type="ECO:0000313" key="15">
    <source>
        <dbReference type="Proteomes" id="UP000199208"/>
    </source>
</evidence>
<dbReference type="AlphaFoldDB" id="A0A1G5RZ64"/>
<dbReference type="NCBIfam" id="NF003243">
    <property type="entry name" value="PRK04201.1"/>
    <property type="match status" value="1"/>
</dbReference>
<keyword evidence="3 13" id="KW-0813">Transport</keyword>
<keyword evidence="9 13" id="KW-1133">Transmembrane helix</keyword>
<keyword evidence="12 13" id="KW-0472">Membrane</keyword>
<feature type="transmembrane region" description="Helical" evidence="13">
    <location>
        <begin position="71"/>
        <end position="92"/>
    </location>
</feature>
<feature type="binding site" description="M2 metal binding site" evidence="13">
    <location>
        <position position="176"/>
    </location>
    <ligand>
        <name>Fe(2+)</name>
        <dbReference type="ChEBI" id="CHEBI:29033"/>
    </ligand>
</feature>
<feature type="transmembrane region" description="Helical" evidence="13">
    <location>
        <begin position="197"/>
        <end position="217"/>
    </location>
</feature>
<gene>
    <name evidence="13" type="primary">zupT</name>
    <name evidence="14" type="ORF">SAMN03080599_01752</name>
</gene>